<organism evidence="1 2">
    <name type="scientific">Armillaria tabescens</name>
    <name type="common">Ringless honey mushroom</name>
    <name type="synonym">Agaricus tabescens</name>
    <dbReference type="NCBI Taxonomy" id="1929756"/>
    <lineage>
        <taxon>Eukaryota</taxon>
        <taxon>Fungi</taxon>
        <taxon>Dikarya</taxon>
        <taxon>Basidiomycota</taxon>
        <taxon>Agaricomycotina</taxon>
        <taxon>Agaricomycetes</taxon>
        <taxon>Agaricomycetidae</taxon>
        <taxon>Agaricales</taxon>
        <taxon>Marasmiineae</taxon>
        <taxon>Physalacriaceae</taxon>
        <taxon>Desarmillaria</taxon>
    </lineage>
</organism>
<evidence type="ECO:0000313" key="1">
    <source>
        <dbReference type="EMBL" id="KAK0468463.1"/>
    </source>
</evidence>
<accession>A0AA39TWG5</accession>
<dbReference type="GeneID" id="85354802"/>
<proteinExistence type="predicted"/>
<name>A0AA39TWG5_ARMTA</name>
<dbReference type="RefSeq" id="XP_060338738.1">
    <property type="nucleotide sequence ID" value="XM_060471254.1"/>
</dbReference>
<protein>
    <submittedName>
        <fullName evidence="1">Uncharacterized protein</fullName>
    </submittedName>
</protein>
<dbReference type="AlphaFoldDB" id="A0AA39TWG5"/>
<evidence type="ECO:0000313" key="2">
    <source>
        <dbReference type="Proteomes" id="UP001175211"/>
    </source>
</evidence>
<sequence>MNTSVIPPKTFGIHTIENAIKSAAHEAPTSKTAQGAHLVLKNFFASWNHYTAPSLRAYILENVYDFPELEGCIDRDLVGPDRATWACLQPLAAALGFELYIAEVEYAAESLVMVEARPRNTAYGVEHRGFHNGYPEDENGSVSEWQSDHASEMDNTMAYHHRSALRYVHHSYVVNMSGMPVNVSLDLHLNNSAIINGKLDSGEPTKKTFAREDKYVLWSKTLILIIPRWSDIEISTGDIFRYTVNSLRASKSKSANEKETKFLDTLLLACTARESSLAYTFHHLSRQEATTAHRKHIKDLQMAFETVINVSMRWNDVDVFLRFAHACKIENYDGVIVDSAVLVSIYETIPTSWCKIKDLFADFVFNLPSNSMRTNFLEITVNVAREVGNFIIVKEWCKQQNHAMTASIKTLEVDEVDWMCGVIVHGDCVYFREMIFPQLQSQLYDAAVWMPLIEAIHNRRAENTATVNLAVTMCIQHAVEETPAYPRIRYDEDVYNPPGLRCGSRLDRFLGDPSAITKLVQLCIKVAHPDQCAVIFDRMALDSRLGFEEFASWKYYEALMLDMTSIADAHPELTPTFSIFFKSAISELLCHRKQAGQDEWEHVVTALRHCEDNDLAELFGSDFIASLEEHPIKVVARVLYDKFSATGSQSPLLEIVTRCLEEMVRNFLMIEAEISCAKLCLGCPTVRDRELYVNTKLAPLVFSLLSKMSRWNRRVTEPPFVTFFSDTVRLFARHCMPTMPSGLIPAEVLAFGCGTLACLQCKELQHFLCHSSQEVYHFTGIAKIRNHLEHQLHLSSALKHGVSFDIIKAGRSFTLEVYLIVHGKFAQQKQTGLDMLSALGDTAARCHVLTEAFDWVYGTIIGTCTPPAVLEESSHKRGADKLEAEASVLKRVQALDPRKEKRDGIKGESRVLSANFIIPMSIGGDDRG</sequence>
<dbReference type="EMBL" id="JAUEPS010000002">
    <property type="protein sequence ID" value="KAK0468463.1"/>
    <property type="molecule type" value="Genomic_DNA"/>
</dbReference>
<comment type="caution">
    <text evidence="1">The sequence shown here is derived from an EMBL/GenBank/DDBJ whole genome shotgun (WGS) entry which is preliminary data.</text>
</comment>
<keyword evidence="2" id="KW-1185">Reference proteome</keyword>
<gene>
    <name evidence="1" type="ORF">EV420DRAFT_1504619</name>
</gene>
<reference evidence="1" key="1">
    <citation type="submission" date="2023-06" db="EMBL/GenBank/DDBJ databases">
        <authorList>
            <consortium name="Lawrence Berkeley National Laboratory"/>
            <person name="Ahrendt S."/>
            <person name="Sahu N."/>
            <person name="Indic B."/>
            <person name="Wong-Bajracharya J."/>
            <person name="Merenyi Z."/>
            <person name="Ke H.-M."/>
            <person name="Monk M."/>
            <person name="Kocsube S."/>
            <person name="Drula E."/>
            <person name="Lipzen A."/>
            <person name="Balint B."/>
            <person name="Henrissat B."/>
            <person name="Andreopoulos B."/>
            <person name="Martin F.M."/>
            <person name="Harder C.B."/>
            <person name="Rigling D."/>
            <person name="Ford K.L."/>
            <person name="Foster G.D."/>
            <person name="Pangilinan J."/>
            <person name="Papanicolaou A."/>
            <person name="Barry K."/>
            <person name="LaButti K."/>
            <person name="Viragh M."/>
            <person name="Koriabine M."/>
            <person name="Yan M."/>
            <person name="Riley R."/>
            <person name="Champramary S."/>
            <person name="Plett K.L."/>
            <person name="Tsai I.J."/>
            <person name="Slot J."/>
            <person name="Sipos G."/>
            <person name="Plett J."/>
            <person name="Nagy L.G."/>
            <person name="Grigoriev I.V."/>
        </authorList>
    </citation>
    <scope>NUCLEOTIDE SEQUENCE</scope>
    <source>
        <strain evidence="1">CCBAS 213</strain>
    </source>
</reference>
<dbReference type="Proteomes" id="UP001175211">
    <property type="component" value="Unassembled WGS sequence"/>
</dbReference>